<evidence type="ECO:0000313" key="5">
    <source>
        <dbReference type="EMBL" id="OAT78994.1"/>
    </source>
</evidence>
<evidence type="ECO:0000259" key="4">
    <source>
        <dbReference type="Pfam" id="PF14535"/>
    </source>
</evidence>
<comment type="caution">
    <text evidence="5">The sequence shown here is derived from an EMBL/GenBank/DDBJ whole genome shotgun (WGS) entry which is preliminary data.</text>
</comment>
<evidence type="ECO:0000256" key="2">
    <source>
        <dbReference type="ARBA" id="ARBA00022598"/>
    </source>
</evidence>
<dbReference type="InterPro" id="IPR000873">
    <property type="entry name" value="AMP-dep_synth/lig_dom"/>
</dbReference>
<proteinExistence type="inferred from homology"/>
<dbReference type="NCBIfam" id="NF006624">
    <property type="entry name" value="PRK09192.1"/>
    <property type="match status" value="1"/>
</dbReference>
<dbReference type="PANTHER" id="PTHR22754">
    <property type="entry name" value="DISCO-INTERACTING PROTEIN 2 DIP2 -RELATED"/>
    <property type="match status" value="1"/>
</dbReference>
<dbReference type="EMBL" id="LYRP01000001">
    <property type="protein sequence ID" value="OAT78994.1"/>
    <property type="molecule type" value="Genomic_DNA"/>
</dbReference>
<dbReference type="Proteomes" id="UP000078225">
    <property type="component" value="Unassembled WGS sequence"/>
</dbReference>
<dbReference type="PANTHER" id="PTHR22754:SF32">
    <property type="entry name" value="DISCO-INTERACTING PROTEIN 2"/>
    <property type="match status" value="1"/>
</dbReference>
<dbReference type="InterPro" id="IPR042099">
    <property type="entry name" value="ANL_N_sf"/>
</dbReference>
<reference evidence="6" key="1">
    <citation type="submission" date="2016-05" db="EMBL/GenBank/DDBJ databases">
        <authorList>
            <person name="Behera P."/>
            <person name="Vaishampayan P."/>
            <person name="Singh N."/>
            <person name="Raina V."/>
            <person name="Suar M."/>
            <person name="Pattnaik A."/>
            <person name="Rastogi G."/>
        </authorList>
    </citation>
    <scope>NUCLEOTIDE SEQUENCE [LARGE SCALE GENOMIC DNA]</scope>
    <source>
        <strain evidence="6">MP23</strain>
    </source>
</reference>
<dbReference type="GO" id="GO:0006633">
    <property type="term" value="P:fatty acid biosynthetic process"/>
    <property type="evidence" value="ECO:0007669"/>
    <property type="project" value="TreeGrafter"/>
</dbReference>
<sequence length="583" mass="64337">MANLSMSETSSIHSLPMRYADFPSLVEALDYAAQGETGMNFYDRRNQLVAVLEYRTLKERAMLGARRLLSLNLRKGDRVALIAETSTGFVEAFFACQYAGLIAVPLAIPMGVGQRDSYVAKLQGLIHSCNPAAIISSEEWIPLISSVTANAQQAHILSDNDFHTLPAQDMELHLPAPDDIAYLQYTSGSTRFPRGVIITHRAAMSNLHAISHDGIKLRAGDRCVSWLPFYHDMGLVGFMLTPVATQLSVDYLRTQDFAMRPLQWLKLISKNHGTVSVAPPFGYDLSLRRASEKELAELDLSSWRVAGVGAEPIPAELLSQFGEHFRQVNFNKDAFMPCYGLAENTLAVSFSEADSGAQVNEVDRDILEYEGKAVAPGKNTRAVSTFVNCGKALPGHHIEIRNELGAVLPERQVGQIYISGPSLMNGYFRDAASQEEIQSTGWMDTGDLGYLLNGYLYVTGRKKDLIIIRGRNIWPQDIEYVAESEPEIRSGDSIAFVSEEHGDGEKIILQVQCRVTSEERRQQIVHALTARIQSEFGVAVNIVLLPPHSIPRTSSGKPARAEARKRYLTEAIPASLQLAGFAQ</sequence>
<dbReference type="GO" id="GO:0070566">
    <property type="term" value="F:adenylyltransferase activity"/>
    <property type="evidence" value="ECO:0007669"/>
    <property type="project" value="TreeGrafter"/>
</dbReference>
<dbReference type="Gene3D" id="3.30.300.30">
    <property type="match status" value="1"/>
</dbReference>
<dbReference type="Gene3D" id="3.40.50.12780">
    <property type="entry name" value="N-terminal domain of ligase-like"/>
    <property type="match status" value="1"/>
</dbReference>
<feature type="domain" description="AMP-dependent synthetase/ligase" evidence="3">
    <location>
        <begin position="52"/>
        <end position="428"/>
    </location>
</feature>
<dbReference type="InterPro" id="IPR045851">
    <property type="entry name" value="AMP-bd_C_sf"/>
</dbReference>
<evidence type="ECO:0000256" key="1">
    <source>
        <dbReference type="ARBA" id="ARBA00006432"/>
    </source>
</evidence>
<keyword evidence="2" id="KW-0436">Ligase</keyword>
<dbReference type="OrthoDB" id="9757559at2"/>
<keyword evidence="6" id="KW-1185">Reference proteome</keyword>
<dbReference type="GO" id="GO:0005886">
    <property type="term" value="C:plasma membrane"/>
    <property type="evidence" value="ECO:0007669"/>
    <property type="project" value="TreeGrafter"/>
</dbReference>
<comment type="similarity">
    <text evidence="1">Belongs to the ATP-dependent AMP-binding enzyme family.</text>
</comment>
<name>A0A1B7L9H3_9ENTR</name>
<dbReference type="InterPro" id="IPR028154">
    <property type="entry name" value="AMP-dep_Lig_C"/>
</dbReference>
<evidence type="ECO:0000259" key="3">
    <source>
        <dbReference type="Pfam" id="PF00501"/>
    </source>
</evidence>
<dbReference type="SUPFAM" id="SSF56801">
    <property type="entry name" value="Acetyl-CoA synthetase-like"/>
    <property type="match status" value="1"/>
</dbReference>
<dbReference type="Pfam" id="PF00501">
    <property type="entry name" value="AMP-binding"/>
    <property type="match status" value="1"/>
</dbReference>
<gene>
    <name evidence="5" type="ORF">A9B99_04685</name>
</gene>
<dbReference type="Pfam" id="PF14535">
    <property type="entry name" value="AMP-binding_C_2"/>
    <property type="match status" value="1"/>
</dbReference>
<accession>A0A1B7L9H3</accession>
<dbReference type="InterPro" id="IPR040097">
    <property type="entry name" value="FAAL/FAAC"/>
</dbReference>
<organism evidence="5 6">
    <name type="scientific">Mangrovibacter phragmitis</name>
    <dbReference type="NCBI Taxonomy" id="1691903"/>
    <lineage>
        <taxon>Bacteria</taxon>
        <taxon>Pseudomonadati</taxon>
        <taxon>Pseudomonadota</taxon>
        <taxon>Gammaproteobacteria</taxon>
        <taxon>Enterobacterales</taxon>
        <taxon>Enterobacteriaceae</taxon>
        <taxon>Mangrovibacter</taxon>
    </lineage>
</organism>
<dbReference type="AlphaFoldDB" id="A0A1B7L9H3"/>
<dbReference type="CDD" id="cd05931">
    <property type="entry name" value="FAAL"/>
    <property type="match status" value="1"/>
</dbReference>
<dbReference type="GO" id="GO:0016877">
    <property type="term" value="F:ligase activity, forming carbon-sulfur bonds"/>
    <property type="evidence" value="ECO:0007669"/>
    <property type="project" value="UniProtKB-ARBA"/>
</dbReference>
<evidence type="ECO:0000313" key="6">
    <source>
        <dbReference type="Proteomes" id="UP000078225"/>
    </source>
</evidence>
<feature type="domain" description="AMP-dependent ligase C-terminal" evidence="4">
    <location>
        <begin position="470"/>
        <end position="557"/>
    </location>
</feature>
<protein>
    <submittedName>
        <fullName evidence="5">Acyl-CoA synthetase</fullName>
    </submittedName>
</protein>
<dbReference type="STRING" id="1691903.A9B99_04685"/>